<dbReference type="EMBL" id="JQ269598">
    <property type="protein sequence ID" value="AFA54840.1"/>
    <property type="molecule type" value="Genomic_DNA"/>
</dbReference>
<organism evidence="1">
    <name type="scientific">uncultured Eggerthella sp. SMG5</name>
    <dbReference type="NCBI Taxonomy" id="1131820"/>
    <lineage>
        <taxon>Bacteria</taxon>
        <taxon>Bacillati</taxon>
        <taxon>Actinomycetota</taxon>
        <taxon>Coriobacteriia</taxon>
        <taxon>Eggerthellales</taxon>
        <taxon>Eggerthellaceae</taxon>
        <taxon>Eggerthella</taxon>
        <taxon>environmental samples</taxon>
    </lineage>
</organism>
<reference evidence="1" key="1">
    <citation type="journal article" date="2012" name="ISME J.">
        <title>Functional metagenomics reveals novel salt tolerance loci from the human gut microbiome.</title>
        <authorList>
            <person name="Culligan E.P."/>
            <person name="Sleator R.D."/>
            <person name="Marchesi J.R."/>
            <person name="Hill C."/>
        </authorList>
    </citation>
    <scope>NUCLEOTIDE SEQUENCE</scope>
</reference>
<name>H6WNQ9_9ACTN</name>
<proteinExistence type="predicted"/>
<dbReference type="AlphaFoldDB" id="H6WNQ9"/>
<evidence type="ECO:0000313" key="1">
    <source>
        <dbReference type="EMBL" id="AFA54840.1"/>
    </source>
</evidence>
<sequence length="177" mass="20027">MDGEKKPGSDSVDARSWGKEALNPIKSQLMQEEIEQEKVRNVNALPLPSEDQVRHWSRFLPLDESAVGVLFSRCGGAQPKHLRSFPDSVEFLKPISPYVAYQVHGEVNLIGVEYYAGWIRDTVGDTDLAEALRPYAEKETVTGRQLSNIRPIIRARLNQYKEVLPDLDSYKTSPPLY</sequence>
<accession>H6WNQ9</accession>
<protein>
    <submittedName>
        <fullName evidence="1">Uncharacterized protein</fullName>
    </submittedName>
</protein>